<protein>
    <submittedName>
        <fullName evidence="8">Uncharacterized protein</fullName>
    </submittedName>
</protein>
<sequence length="275" mass="30705">MVMVFGISPNSSKSIDDGLNLRLRSSNLYTKYMSLPEPSFRIVGVPELVIGEAWDEGEEGLLKKKKKKGALKLRIKIGNPSLRRLICGAIAGAVTTLSVAHLETIRTHLIVGNFGHSMAEVFHNIMNTEGWTGLYRGNLVNVIRFAPSKAIELFAFDTVKKHLTPKPGEQPKLPIPVSPIAGAIAGMSSTLCTYPLELLKTRLTVQVYRIALGFHIFTALTMKLWLVIYGYRVFAEGCLQESSRRFSESSARRGTCRTLQRPYPQYNWSNPICRH</sequence>
<dbReference type="GO" id="GO:0016020">
    <property type="term" value="C:membrane"/>
    <property type="evidence" value="ECO:0007669"/>
    <property type="project" value="UniProtKB-SubCell"/>
</dbReference>
<keyword evidence="2 7" id="KW-0813">Transport</keyword>
<dbReference type="Pfam" id="PF00153">
    <property type="entry name" value="Mito_carr"/>
    <property type="match status" value="2"/>
</dbReference>
<dbReference type="PROSITE" id="PS50920">
    <property type="entry name" value="SOLCAR"/>
    <property type="match status" value="1"/>
</dbReference>
<evidence type="ECO:0000313" key="8">
    <source>
        <dbReference type="EMBL" id="CAK9147130.1"/>
    </source>
</evidence>
<evidence type="ECO:0000256" key="4">
    <source>
        <dbReference type="ARBA" id="ARBA00022737"/>
    </source>
</evidence>
<evidence type="ECO:0000256" key="1">
    <source>
        <dbReference type="ARBA" id="ARBA00004141"/>
    </source>
</evidence>
<dbReference type="PRINTS" id="PR00926">
    <property type="entry name" value="MITOCARRIER"/>
</dbReference>
<evidence type="ECO:0000256" key="2">
    <source>
        <dbReference type="ARBA" id="ARBA00022448"/>
    </source>
</evidence>
<evidence type="ECO:0000256" key="5">
    <source>
        <dbReference type="ARBA" id="ARBA00023136"/>
    </source>
</evidence>
<evidence type="ECO:0000313" key="9">
    <source>
        <dbReference type="Proteomes" id="UP001642360"/>
    </source>
</evidence>
<name>A0ABC8RRE4_9AQUA</name>
<keyword evidence="9" id="KW-1185">Reference proteome</keyword>
<evidence type="ECO:0000256" key="3">
    <source>
        <dbReference type="ARBA" id="ARBA00022692"/>
    </source>
</evidence>
<dbReference type="InterPro" id="IPR018108">
    <property type="entry name" value="MCP_transmembrane"/>
</dbReference>
<organism evidence="8 9">
    <name type="scientific">Ilex paraguariensis</name>
    <name type="common">yerba mate</name>
    <dbReference type="NCBI Taxonomy" id="185542"/>
    <lineage>
        <taxon>Eukaryota</taxon>
        <taxon>Viridiplantae</taxon>
        <taxon>Streptophyta</taxon>
        <taxon>Embryophyta</taxon>
        <taxon>Tracheophyta</taxon>
        <taxon>Spermatophyta</taxon>
        <taxon>Magnoliopsida</taxon>
        <taxon>eudicotyledons</taxon>
        <taxon>Gunneridae</taxon>
        <taxon>Pentapetalae</taxon>
        <taxon>asterids</taxon>
        <taxon>campanulids</taxon>
        <taxon>Aquifoliales</taxon>
        <taxon>Aquifoliaceae</taxon>
        <taxon>Ilex</taxon>
    </lineage>
</organism>
<dbReference type="InterPro" id="IPR023395">
    <property type="entry name" value="MCP_dom_sf"/>
</dbReference>
<dbReference type="Gene3D" id="1.50.40.10">
    <property type="entry name" value="Mitochondrial carrier domain"/>
    <property type="match status" value="1"/>
</dbReference>
<evidence type="ECO:0000256" key="6">
    <source>
        <dbReference type="PROSITE-ProRule" id="PRU00282"/>
    </source>
</evidence>
<dbReference type="AlphaFoldDB" id="A0ABC8RRE4"/>
<keyword evidence="5 6" id="KW-0472">Membrane</keyword>
<dbReference type="InterPro" id="IPR002067">
    <property type="entry name" value="MCP"/>
</dbReference>
<comment type="similarity">
    <text evidence="7">Belongs to the mitochondrial carrier (TC 2.A.29) family.</text>
</comment>
<comment type="caution">
    <text evidence="8">The sequence shown here is derived from an EMBL/GenBank/DDBJ whole genome shotgun (WGS) entry which is preliminary data.</text>
</comment>
<comment type="subcellular location">
    <subcellularLocation>
        <location evidence="1">Membrane</location>
        <topology evidence="1">Multi-pass membrane protein</topology>
    </subcellularLocation>
</comment>
<dbReference type="SUPFAM" id="SSF103506">
    <property type="entry name" value="Mitochondrial carrier"/>
    <property type="match status" value="1"/>
</dbReference>
<dbReference type="Proteomes" id="UP001642360">
    <property type="component" value="Unassembled WGS sequence"/>
</dbReference>
<keyword evidence="3 6" id="KW-0812">Transmembrane</keyword>
<keyword evidence="4" id="KW-0677">Repeat</keyword>
<gene>
    <name evidence="8" type="ORF">ILEXP_LOCUS15009</name>
</gene>
<accession>A0ABC8RRE4</accession>
<evidence type="ECO:0000256" key="7">
    <source>
        <dbReference type="RuleBase" id="RU000488"/>
    </source>
</evidence>
<dbReference type="PANTHER" id="PTHR24089">
    <property type="entry name" value="SOLUTE CARRIER FAMILY 25"/>
    <property type="match status" value="1"/>
</dbReference>
<reference evidence="8 9" key="1">
    <citation type="submission" date="2024-02" db="EMBL/GenBank/DDBJ databases">
        <authorList>
            <person name="Vignale AGUSTIN F."/>
            <person name="Sosa J E."/>
            <person name="Modenutti C."/>
        </authorList>
    </citation>
    <scope>NUCLEOTIDE SEQUENCE [LARGE SCALE GENOMIC DNA]</scope>
</reference>
<feature type="repeat" description="Solcar" evidence="6">
    <location>
        <begin position="79"/>
        <end position="162"/>
    </location>
</feature>
<dbReference type="EMBL" id="CAUOFW020001647">
    <property type="protein sequence ID" value="CAK9147130.1"/>
    <property type="molecule type" value="Genomic_DNA"/>
</dbReference>
<proteinExistence type="inferred from homology"/>